<dbReference type="EMBL" id="JAPWGY010000001">
    <property type="protein sequence ID" value="MCZ4279271.1"/>
    <property type="molecule type" value="Genomic_DNA"/>
</dbReference>
<evidence type="ECO:0000313" key="3">
    <source>
        <dbReference type="EMBL" id="MCZ4279271.1"/>
    </source>
</evidence>
<name>A0ABT4LG06_9PROT</name>
<proteinExistence type="predicted"/>
<dbReference type="PANTHER" id="PTHR47485">
    <property type="entry name" value="THYLAKOID LUMENAL 17.4 KDA PROTEIN, CHLOROPLASTIC"/>
    <property type="match status" value="1"/>
</dbReference>
<dbReference type="Proteomes" id="UP001069802">
    <property type="component" value="Unassembled WGS sequence"/>
</dbReference>
<dbReference type="InterPro" id="IPR001646">
    <property type="entry name" value="5peptide_repeat"/>
</dbReference>
<dbReference type="SUPFAM" id="SSF141571">
    <property type="entry name" value="Pentapeptide repeat-like"/>
    <property type="match status" value="1"/>
</dbReference>
<dbReference type="Gene3D" id="2.160.20.80">
    <property type="entry name" value="E3 ubiquitin-protein ligase SopA"/>
    <property type="match status" value="1"/>
</dbReference>
<reference evidence="3" key="1">
    <citation type="submission" date="2022-12" db="EMBL/GenBank/DDBJ databases">
        <title>Bacterial isolates from different developmental stages of Nematostella vectensis.</title>
        <authorList>
            <person name="Fraune S."/>
        </authorList>
    </citation>
    <scope>NUCLEOTIDE SEQUENCE</scope>
    <source>
        <strain evidence="3">G21630-S1</strain>
    </source>
</reference>
<feature type="chain" id="PRO_5046901493" evidence="2">
    <location>
        <begin position="24"/>
        <end position="166"/>
    </location>
</feature>
<evidence type="ECO:0000313" key="4">
    <source>
        <dbReference type="Proteomes" id="UP001069802"/>
    </source>
</evidence>
<evidence type="ECO:0000256" key="1">
    <source>
        <dbReference type="ARBA" id="ARBA00022737"/>
    </source>
</evidence>
<dbReference type="PANTHER" id="PTHR47485:SF1">
    <property type="entry name" value="THYLAKOID LUMENAL 17.4 KDA PROTEIN, CHLOROPLASTIC"/>
    <property type="match status" value="1"/>
</dbReference>
<feature type="signal peptide" evidence="2">
    <location>
        <begin position="1"/>
        <end position="23"/>
    </location>
</feature>
<accession>A0ABT4LG06</accession>
<keyword evidence="1" id="KW-0677">Repeat</keyword>
<organism evidence="3 4">
    <name type="scientific">Kiloniella laminariae</name>
    <dbReference type="NCBI Taxonomy" id="454162"/>
    <lineage>
        <taxon>Bacteria</taxon>
        <taxon>Pseudomonadati</taxon>
        <taxon>Pseudomonadota</taxon>
        <taxon>Alphaproteobacteria</taxon>
        <taxon>Rhodospirillales</taxon>
        <taxon>Kiloniellaceae</taxon>
        <taxon>Kiloniella</taxon>
    </lineage>
</organism>
<dbReference type="RefSeq" id="WP_269421482.1">
    <property type="nucleotide sequence ID" value="NZ_JAPWGY010000001.1"/>
</dbReference>
<keyword evidence="2" id="KW-0732">Signal</keyword>
<keyword evidence="4" id="KW-1185">Reference proteome</keyword>
<gene>
    <name evidence="3" type="ORF">O4H49_00690</name>
</gene>
<comment type="caution">
    <text evidence="3">The sequence shown here is derived from an EMBL/GenBank/DDBJ whole genome shotgun (WGS) entry which is preliminary data.</text>
</comment>
<evidence type="ECO:0000256" key="2">
    <source>
        <dbReference type="SAM" id="SignalP"/>
    </source>
</evidence>
<protein>
    <submittedName>
        <fullName evidence="3">Pentapeptide repeat-containing protein</fullName>
    </submittedName>
</protein>
<sequence>MKHKYLASAFLFLAFMLPLKSEAACVDPPQPEVNWQRCNMDGLDYDDVDLTGARLRDASFLRSSLKGADLTGISAFRVKFISTELHSAIFKSASLPEADFTKADLTGADFTRANLKRARFFRANLRGAILANAQLTDADLTRADLSGALWLDGKKICAEGSIGRCE</sequence>
<dbReference type="Pfam" id="PF00805">
    <property type="entry name" value="Pentapeptide"/>
    <property type="match status" value="3"/>
</dbReference>